<gene>
    <name evidence="2" type="ORF">GCM10007140_01220</name>
</gene>
<dbReference type="AlphaFoldDB" id="A0A917AJX4"/>
<dbReference type="Gene3D" id="1.10.3210.10">
    <property type="entry name" value="Hypothetical protein af1432"/>
    <property type="match status" value="1"/>
</dbReference>
<dbReference type="Pfam" id="PF01966">
    <property type="entry name" value="HD"/>
    <property type="match status" value="1"/>
</dbReference>
<keyword evidence="3" id="KW-1185">Reference proteome</keyword>
<proteinExistence type="predicted"/>
<dbReference type="PANTHER" id="PTHR35569">
    <property type="entry name" value="CYANAMIDE HYDRATASE DDI2-RELATED"/>
    <property type="match status" value="1"/>
</dbReference>
<dbReference type="InterPro" id="IPR003607">
    <property type="entry name" value="HD/PDEase_dom"/>
</dbReference>
<dbReference type="Proteomes" id="UP000605259">
    <property type="component" value="Unassembled WGS sequence"/>
</dbReference>
<feature type="domain" description="HD" evidence="1">
    <location>
        <begin position="27"/>
        <end position="119"/>
    </location>
</feature>
<protein>
    <recommendedName>
        <fullName evidence="1">HD domain-containing protein</fullName>
    </recommendedName>
</protein>
<dbReference type="RefSeq" id="WP_188386532.1">
    <property type="nucleotide sequence ID" value="NZ_BMFK01000001.1"/>
</dbReference>
<dbReference type="CDD" id="cd00077">
    <property type="entry name" value="HDc"/>
    <property type="match status" value="1"/>
</dbReference>
<comment type="caution">
    <text evidence="2">The sequence shown here is derived from an EMBL/GenBank/DDBJ whole genome shotgun (WGS) entry which is preliminary data.</text>
</comment>
<organism evidence="2 3">
    <name type="scientific">Priestia taiwanensis</name>
    <dbReference type="NCBI Taxonomy" id="1347902"/>
    <lineage>
        <taxon>Bacteria</taxon>
        <taxon>Bacillati</taxon>
        <taxon>Bacillota</taxon>
        <taxon>Bacilli</taxon>
        <taxon>Bacillales</taxon>
        <taxon>Bacillaceae</taxon>
        <taxon>Priestia</taxon>
    </lineage>
</organism>
<dbReference type="SUPFAM" id="SSF109604">
    <property type="entry name" value="HD-domain/PDEase-like"/>
    <property type="match status" value="1"/>
</dbReference>
<sequence length="197" mass="22469">MTIIIPDSRVAKEASKLVYEISPEFLYNHCLRTYAFGDALGRTYGFKYDRELFYLGAVLHDVGFTDHVCRKCSFEYEGADHAETFLRSHNLPQEKIDIVREAIMLHTSELAGEKQPEIALVHFGAAMDVVGARIEDISEEAFHFILEAYPRLGFKQAFVELVKYDAQLKHGQDPNNLSSSMLRRGFVDWVTNAPFSE</sequence>
<accession>A0A917AJX4</accession>
<name>A0A917AJX4_9BACI</name>
<reference evidence="2" key="1">
    <citation type="journal article" date="2014" name="Int. J. Syst. Evol. Microbiol.">
        <title>Complete genome sequence of Corynebacterium casei LMG S-19264T (=DSM 44701T), isolated from a smear-ripened cheese.</title>
        <authorList>
            <consortium name="US DOE Joint Genome Institute (JGI-PGF)"/>
            <person name="Walter F."/>
            <person name="Albersmeier A."/>
            <person name="Kalinowski J."/>
            <person name="Ruckert C."/>
        </authorList>
    </citation>
    <scope>NUCLEOTIDE SEQUENCE</scope>
    <source>
        <strain evidence="2">CGMCC 1.12698</strain>
    </source>
</reference>
<dbReference type="InterPro" id="IPR006674">
    <property type="entry name" value="HD_domain"/>
</dbReference>
<evidence type="ECO:0000259" key="1">
    <source>
        <dbReference type="Pfam" id="PF01966"/>
    </source>
</evidence>
<reference evidence="2" key="2">
    <citation type="submission" date="2020-09" db="EMBL/GenBank/DDBJ databases">
        <authorList>
            <person name="Sun Q."/>
            <person name="Zhou Y."/>
        </authorList>
    </citation>
    <scope>NUCLEOTIDE SEQUENCE</scope>
    <source>
        <strain evidence="2">CGMCC 1.12698</strain>
    </source>
</reference>
<evidence type="ECO:0000313" key="3">
    <source>
        <dbReference type="Proteomes" id="UP000605259"/>
    </source>
</evidence>
<dbReference type="EMBL" id="BMFK01000001">
    <property type="protein sequence ID" value="GGE54676.1"/>
    <property type="molecule type" value="Genomic_DNA"/>
</dbReference>
<dbReference type="PANTHER" id="PTHR35569:SF1">
    <property type="entry name" value="CYANAMIDE HYDRATASE DDI2-RELATED"/>
    <property type="match status" value="1"/>
</dbReference>
<evidence type="ECO:0000313" key="2">
    <source>
        <dbReference type="EMBL" id="GGE54676.1"/>
    </source>
</evidence>